<dbReference type="Gene3D" id="1.10.260.40">
    <property type="entry name" value="lambda repressor-like DNA-binding domains"/>
    <property type="match status" value="1"/>
</dbReference>
<dbReference type="SUPFAM" id="SSF47413">
    <property type="entry name" value="lambda repressor-like DNA-binding domains"/>
    <property type="match status" value="1"/>
</dbReference>
<dbReference type="KEGG" id="nhl:Nhal_0952"/>
<keyword evidence="2" id="KW-1185">Reference proteome</keyword>
<dbReference type="InterPro" id="IPR010982">
    <property type="entry name" value="Lambda_DNA-bd_dom_sf"/>
</dbReference>
<dbReference type="GO" id="GO:0003677">
    <property type="term" value="F:DNA binding"/>
    <property type="evidence" value="ECO:0007669"/>
    <property type="project" value="InterPro"/>
</dbReference>
<evidence type="ECO:0000313" key="1">
    <source>
        <dbReference type="EMBL" id="ADE14125.1"/>
    </source>
</evidence>
<accession>D5BYE2</accession>
<dbReference type="STRING" id="472759.Nhal_0952"/>
<dbReference type="OrthoDB" id="8662779at2"/>
<reference evidence="2" key="1">
    <citation type="submission" date="2010-04" db="EMBL/GenBank/DDBJ databases">
        <title>Complete genome sequence of Nitrosococcus halophilus Nc4, a salt-adapted, aerobic obligate ammonia-oxidizing sulfur purple bacterium.</title>
        <authorList>
            <consortium name="US DOE Joint Genome Institute"/>
            <person name="Campbell M.A."/>
            <person name="Malfatti S.A."/>
            <person name="Chain P.S.G."/>
            <person name="Heidelberg J.F."/>
            <person name="Ward B.B."/>
            <person name="Klotz M.G."/>
        </authorList>
    </citation>
    <scope>NUCLEOTIDE SEQUENCE [LARGE SCALE GENOMIC DNA]</scope>
    <source>
        <strain evidence="2">Nc4</strain>
    </source>
</reference>
<dbReference type="RefSeq" id="WP_013032018.1">
    <property type="nucleotide sequence ID" value="NC_013960.1"/>
</dbReference>
<dbReference type="HOGENOM" id="CLU_2437820_0_0_6"/>
<protein>
    <recommendedName>
        <fullName evidence="3">HTH cro/C1-type domain-containing protein</fullName>
    </recommendedName>
</protein>
<dbReference type="AlphaFoldDB" id="D5BYE2"/>
<proteinExistence type="predicted"/>
<evidence type="ECO:0008006" key="3">
    <source>
        <dbReference type="Google" id="ProtNLM"/>
    </source>
</evidence>
<sequence>MTGNQRGFITESDLLRRIAVTHQNAISEQTGLSTTQVNRIVSGKAGISLGKVVLFLYALGYEVIEREGEMISVPREEYEAMRTLARKALG</sequence>
<name>D5BYE2_NITHN</name>
<evidence type="ECO:0000313" key="2">
    <source>
        <dbReference type="Proteomes" id="UP000001844"/>
    </source>
</evidence>
<dbReference type="EMBL" id="CP001798">
    <property type="protein sequence ID" value="ADE14125.1"/>
    <property type="molecule type" value="Genomic_DNA"/>
</dbReference>
<dbReference type="Proteomes" id="UP000001844">
    <property type="component" value="Chromosome"/>
</dbReference>
<organism evidence="1 2">
    <name type="scientific">Nitrosococcus halophilus (strain Nc4)</name>
    <dbReference type="NCBI Taxonomy" id="472759"/>
    <lineage>
        <taxon>Bacteria</taxon>
        <taxon>Pseudomonadati</taxon>
        <taxon>Pseudomonadota</taxon>
        <taxon>Gammaproteobacteria</taxon>
        <taxon>Chromatiales</taxon>
        <taxon>Chromatiaceae</taxon>
        <taxon>Nitrosococcus</taxon>
    </lineage>
</organism>
<gene>
    <name evidence="1" type="ordered locus">Nhal_0952</name>
</gene>